<dbReference type="Pfam" id="PF02021">
    <property type="entry name" value="UPF0102"/>
    <property type="match status" value="1"/>
</dbReference>
<dbReference type="PANTHER" id="PTHR34039:SF1">
    <property type="entry name" value="UPF0102 PROTEIN YRAN"/>
    <property type="match status" value="1"/>
</dbReference>
<evidence type="ECO:0000256" key="1">
    <source>
        <dbReference type="ARBA" id="ARBA00006738"/>
    </source>
</evidence>
<evidence type="ECO:0000313" key="4">
    <source>
        <dbReference type="Proteomes" id="UP000002019"/>
    </source>
</evidence>
<dbReference type="NCBIfam" id="NF009150">
    <property type="entry name" value="PRK12497.1-3"/>
    <property type="match status" value="1"/>
</dbReference>
<proteinExistence type="inferred from homology"/>
<dbReference type="HAMAP" id="MF_00048">
    <property type="entry name" value="UPF0102"/>
    <property type="match status" value="1"/>
</dbReference>
<evidence type="ECO:0000313" key="3">
    <source>
        <dbReference type="EMBL" id="CAO81579.1"/>
    </source>
</evidence>
<comment type="similarity">
    <text evidence="1 2">Belongs to the UPF0102 family.</text>
</comment>
<evidence type="ECO:0000256" key="2">
    <source>
        <dbReference type="HAMAP-Rule" id="MF_00048"/>
    </source>
</evidence>
<protein>
    <recommendedName>
        <fullName evidence="2">UPF0102 protein CLOAM1743</fullName>
    </recommendedName>
</protein>
<dbReference type="AlphaFoldDB" id="B0VJC5"/>
<keyword evidence="4" id="KW-1185">Reference proteome</keyword>
<dbReference type="InterPro" id="IPR011335">
    <property type="entry name" value="Restrct_endonuc-II-like"/>
</dbReference>
<dbReference type="NCBIfam" id="TIGR00252">
    <property type="entry name" value="YraN family protein"/>
    <property type="match status" value="1"/>
</dbReference>
<dbReference type="Proteomes" id="UP000002019">
    <property type="component" value="Chromosome"/>
</dbReference>
<dbReference type="GO" id="GO:0003676">
    <property type="term" value="F:nucleic acid binding"/>
    <property type="evidence" value="ECO:0007669"/>
    <property type="project" value="InterPro"/>
</dbReference>
<gene>
    <name evidence="3" type="ordered locus">CLOAM1743</name>
</gene>
<dbReference type="OrthoDB" id="9802516at2"/>
<dbReference type="PANTHER" id="PTHR34039">
    <property type="entry name" value="UPF0102 PROTEIN YRAN"/>
    <property type="match status" value="1"/>
</dbReference>
<reference evidence="3 4" key="1">
    <citation type="journal article" date="2008" name="J. Bacteriol.">
        <title>'Candidatus Cloacamonas acidaminovorans': genome sequence reconstruction provides a first glimpse of a new bacterial division.</title>
        <authorList>
            <person name="Pelletier E."/>
            <person name="Kreimeyer A."/>
            <person name="Bocs S."/>
            <person name="Rouy Z."/>
            <person name="Gyapay G."/>
            <person name="Chouari R."/>
            <person name="Riviere D."/>
            <person name="Ganesan A."/>
            <person name="Daegelen P."/>
            <person name="Sghir A."/>
            <person name="Cohen G.N."/>
            <person name="Medigue C."/>
            <person name="Weissenbach J."/>
            <person name="Le Paslier D."/>
        </authorList>
    </citation>
    <scope>NUCLEOTIDE SEQUENCE [LARGE SCALE GENOMIC DNA]</scope>
    <source>
        <strain evidence="4">Evry</strain>
    </source>
</reference>
<dbReference type="CDD" id="cd20736">
    <property type="entry name" value="PoNe_Nuclease"/>
    <property type="match status" value="1"/>
</dbReference>
<dbReference type="eggNOG" id="COG0792">
    <property type="taxonomic scope" value="Bacteria"/>
</dbReference>
<dbReference type="STRING" id="459349.CLOAM1743"/>
<dbReference type="RefSeq" id="WP_015425437.1">
    <property type="nucleotide sequence ID" value="NC_020449.1"/>
</dbReference>
<dbReference type="KEGG" id="caci:CLOAM1743"/>
<dbReference type="SUPFAM" id="SSF52980">
    <property type="entry name" value="Restriction endonuclease-like"/>
    <property type="match status" value="1"/>
</dbReference>
<sequence>MKKYSLQDFSHIGEDLAARYLVSNGYTITCRNYRKKYGEIDIIVEKDQHLVFCEVKTRTSHSIEWALASIGFSKQRKISRTAQLYINENPQFAKHIFRFDVLLVFYYENTDTFEIKHFENAFDAILEY</sequence>
<accession>B0VJC5</accession>
<organism evidence="3 4">
    <name type="scientific">Cloacimonas acidaminovorans (strain Evry)</name>
    <dbReference type="NCBI Taxonomy" id="459349"/>
    <lineage>
        <taxon>Bacteria</taxon>
        <taxon>Pseudomonadati</taxon>
        <taxon>Candidatus Cloacimonadota</taxon>
        <taxon>Candidatus Cloacimonadia</taxon>
        <taxon>Candidatus Cloacimonadales</taxon>
        <taxon>Candidatus Cloacimonadaceae</taxon>
        <taxon>Candidatus Cloacimonas</taxon>
    </lineage>
</organism>
<dbReference type="EMBL" id="CU466930">
    <property type="protein sequence ID" value="CAO81579.1"/>
    <property type="molecule type" value="Genomic_DNA"/>
</dbReference>
<dbReference type="HOGENOM" id="CLU_115353_3_1_0"/>
<dbReference type="InterPro" id="IPR003509">
    <property type="entry name" value="UPF0102_YraN-like"/>
</dbReference>
<dbReference type="Gene3D" id="3.40.1350.10">
    <property type="match status" value="1"/>
</dbReference>
<dbReference type="InterPro" id="IPR011856">
    <property type="entry name" value="tRNA_endonuc-like_dom_sf"/>
</dbReference>
<name>B0VJC5_CLOAI</name>